<evidence type="ECO:0000313" key="3">
    <source>
        <dbReference type="Proteomes" id="UP000233256"/>
    </source>
</evidence>
<dbReference type="Proteomes" id="UP000233256">
    <property type="component" value="Unassembled WGS sequence"/>
</dbReference>
<organism evidence="2 3">
    <name type="scientific">Candidatus Wallbacteria bacterium HGW-Wallbacteria-1</name>
    <dbReference type="NCBI Taxonomy" id="2013854"/>
    <lineage>
        <taxon>Bacteria</taxon>
        <taxon>Candidatus Walliibacteriota</taxon>
    </lineage>
</organism>
<evidence type="ECO:0000256" key="1">
    <source>
        <dbReference type="SAM" id="Phobius"/>
    </source>
</evidence>
<feature type="transmembrane region" description="Helical" evidence="1">
    <location>
        <begin position="81"/>
        <end position="108"/>
    </location>
</feature>
<dbReference type="EMBL" id="PGXC01000022">
    <property type="protein sequence ID" value="PKK89236.1"/>
    <property type="molecule type" value="Genomic_DNA"/>
</dbReference>
<proteinExistence type="predicted"/>
<keyword evidence="1" id="KW-0812">Transmembrane</keyword>
<feature type="transmembrane region" description="Helical" evidence="1">
    <location>
        <begin position="20"/>
        <end position="37"/>
    </location>
</feature>
<name>A0A2N1PLM0_9BACT</name>
<feature type="transmembrane region" description="Helical" evidence="1">
    <location>
        <begin position="230"/>
        <end position="255"/>
    </location>
</feature>
<protein>
    <submittedName>
        <fullName evidence="2">Uncharacterized protein</fullName>
    </submittedName>
</protein>
<reference evidence="2 3" key="1">
    <citation type="journal article" date="2017" name="ISME J.">
        <title>Potential for microbial H2 and metal transformations associated with novel bacteria and archaea in deep terrestrial subsurface sediments.</title>
        <authorList>
            <person name="Hernsdorf A.W."/>
            <person name="Amano Y."/>
            <person name="Miyakawa K."/>
            <person name="Ise K."/>
            <person name="Suzuki Y."/>
            <person name="Anantharaman K."/>
            <person name="Probst A."/>
            <person name="Burstein D."/>
            <person name="Thomas B.C."/>
            <person name="Banfield J.F."/>
        </authorList>
    </citation>
    <scope>NUCLEOTIDE SEQUENCE [LARGE SCALE GENOMIC DNA]</scope>
    <source>
        <strain evidence="2">HGW-Wallbacteria-1</strain>
    </source>
</reference>
<dbReference type="AlphaFoldDB" id="A0A2N1PLM0"/>
<keyword evidence="1" id="KW-0472">Membrane</keyword>
<evidence type="ECO:0000313" key="2">
    <source>
        <dbReference type="EMBL" id="PKK89236.1"/>
    </source>
</evidence>
<gene>
    <name evidence="2" type="ORF">CVV64_15105</name>
</gene>
<sequence>MSNPIESTNVNKVSVTEATLYAGISKLILGILIFSILKFTGCPFYMVKWGILAWSITVTAKMCWAILFHKKILALFRNITFSWFSICFCSLYTGLLTAVTECGFLLWIVKQKPALVQYNFKGWLTFGIAFAAWESMILGLSNTIQFFHTRRAENPEGRIEGNRGYRSLILALTERIWTLPIHTVSCLGILYTARFGNSYIFWSVFMLKTAVDGLAGWYHERILIEPSAKYRLTVLFEILLFIFALISSVFIFWAASKF</sequence>
<feature type="transmembrane region" description="Helical" evidence="1">
    <location>
        <begin position="120"/>
        <end position="141"/>
    </location>
</feature>
<feature type="transmembrane region" description="Helical" evidence="1">
    <location>
        <begin position="49"/>
        <end position="69"/>
    </location>
</feature>
<keyword evidence="1" id="KW-1133">Transmembrane helix</keyword>
<feature type="transmembrane region" description="Helical" evidence="1">
    <location>
        <begin position="199"/>
        <end position="218"/>
    </location>
</feature>
<comment type="caution">
    <text evidence="2">The sequence shown here is derived from an EMBL/GenBank/DDBJ whole genome shotgun (WGS) entry which is preliminary data.</text>
</comment>
<accession>A0A2N1PLM0</accession>